<accession>M3VCA6</accession>
<evidence type="ECO:0008006" key="3">
    <source>
        <dbReference type="Google" id="ProtNLM"/>
    </source>
</evidence>
<dbReference type="RefSeq" id="WP_008381628.1">
    <property type="nucleotide sequence ID" value="NZ_BAOP01000041.1"/>
</dbReference>
<dbReference type="SUPFAM" id="SSF46689">
    <property type="entry name" value="Homeodomain-like"/>
    <property type="match status" value="1"/>
</dbReference>
<organism evidence="1 2">
    <name type="scientific">Gordonia malaquae NBRC 108250</name>
    <dbReference type="NCBI Taxonomy" id="1223542"/>
    <lineage>
        <taxon>Bacteria</taxon>
        <taxon>Bacillati</taxon>
        <taxon>Actinomycetota</taxon>
        <taxon>Actinomycetes</taxon>
        <taxon>Mycobacteriales</taxon>
        <taxon>Gordoniaceae</taxon>
        <taxon>Gordonia</taxon>
    </lineage>
</organism>
<dbReference type="Proteomes" id="UP000035009">
    <property type="component" value="Unassembled WGS sequence"/>
</dbReference>
<protein>
    <recommendedName>
        <fullName evidence="3">Transposase IS30-like HTH domain-containing protein</fullName>
    </recommendedName>
</protein>
<name>M3VCA6_GORML</name>
<dbReference type="Gene3D" id="1.10.10.60">
    <property type="entry name" value="Homeodomain-like"/>
    <property type="match status" value="1"/>
</dbReference>
<dbReference type="AlphaFoldDB" id="M3VCA6"/>
<dbReference type="InterPro" id="IPR009057">
    <property type="entry name" value="Homeodomain-like_sf"/>
</dbReference>
<sequence length="66" mass="7359">MSLTRAQHSTAQRLLDDGCSYRETARTLGVGRASVMKALPGYGWTYRQAGQFRAATRDRSAERRPA</sequence>
<evidence type="ECO:0000313" key="1">
    <source>
        <dbReference type="EMBL" id="GAC81678.1"/>
    </source>
</evidence>
<gene>
    <name evidence="1" type="ORF">GM1_041_00490</name>
</gene>
<dbReference type="STRING" id="410332.SAMN04488550_4167"/>
<dbReference type="OrthoDB" id="4753817at2"/>
<reference evidence="1 2" key="1">
    <citation type="submission" date="2013-02" db="EMBL/GenBank/DDBJ databases">
        <title>Whole genome shotgun sequence of Gordonia malaquae NBRC 108250.</title>
        <authorList>
            <person name="Yoshida I."/>
            <person name="Hosoyama A."/>
            <person name="Tsuchikane K."/>
            <person name="Ando Y."/>
            <person name="Baba S."/>
            <person name="Ohji S."/>
            <person name="Hamada M."/>
            <person name="Tamura T."/>
            <person name="Yamazoe A."/>
            <person name="Yamazaki S."/>
            <person name="Fujita N."/>
        </authorList>
    </citation>
    <scope>NUCLEOTIDE SEQUENCE [LARGE SCALE GENOMIC DNA]</scope>
    <source>
        <strain evidence="1 2">NBRC 108250</strain>
    </source>
</reference>
<dbReference type="EMBL" id="BAOP01000041">
    <property type="protein sequence ID" value="GAC81678.1"/>
    <property type="molecule type" value="Genomic_DNA"/>
</dbReference>
<proteinExistence type="predicted"/>
<comment type="caution">
    <text evidence="1">The sequence shown here is derived from an EMBL/GenBank/DDBJ whole genome shotgun (WGS) entry which is preliminary data.</text>
</comment>
<evidence type="ECO:0000313" key="2">
    <source>
        <dbReference type="Proteomes" id="UP000035009"/>
    </source>
</evidence>
<keyword evidence="2" id="KW-1185">Reference proteome</keyword>